<dbReference type="Gene3D" id="3.10.450.50">
    <property type="match status" value="1"/>
</dbReference>
<proteinExistence type="predicted"/>
<name>A0A6A6R240_9PEZI</name>
<dbReference type="EMBL" id="MU004186">
    <property type="protein sequence ID" value="KAF2497457.1"/>
    <property type="molecule type" value="Genomic_DNA"/>
</dbReference>
<dbReference type="SUPFAM" id="SSF54427">
    <property type="entry name" value="NTF2-like"/>
    <property type="match status" value="1"/>
</dbReference>
<dbReference type="Proteomes" id="UP000799750">
    <property type="component" value="Unassembled WGS sequence"/>
</dbReference>
<protein>
    <recommendedName>
        <fullName evidence="3">SnoaL-like domain-containing protein</fullName>
    </recommendedName>
</protein>
<keyword evidence="2" id="KW-1185">Reference proteome</keyword>
<dbReference type="OrthoDB" id="3468019at2759"/>
<organism evidence="1 2">
    <name type="scientific">Lophium mytilinum</name>
    <dbReference type="NCBI Taxonomy" id="390894"/>
    <lineage>
        <taxon>Eukaryota</taxon>
        <taxon>Fungi</taxon>
        <taxon>Dikarya</taxon>
        <taxon>Ascomycota</taxon>
        <taxon>Pezizomycotina</taxon>
        <taxon>Dothideomycetes</taxon>
        <taxon>Pleosporomycetidae</taxon>
        <taxon>Mytilinidiales</taxon>
        <taxon>Mytilinidiaceae</taxon>
        <taxon>Lophium</taxon>
    </lineage>
</organism>
<evidence type="ECO:0000313" key="1">
    <source>
        <dbReference type="EMBL" id="KAF2497457.1"/>
    </source>
</evidence>
<accession>A0A6A6R240</accession>
<sequence>MTSPLTSWPSTPIPEAIKALISDFYTLSAKKGHEATEAYVKLFTENGEIVETKRTYTGRDGIIEARSAKLEHVKSRQREIQKVYSCTEAGDDLLLVGKMRIVLDTAEVVEMGFCMQLRFEQTAEGWKVAHVQSWNDSVELTVEMMKIVMKEQLLGGAEKGKVKEKRQSSGLFAGCFGRK</sequence>
<dbReference type="InterPro" id="IPR032710">
    <property type="entry name" value="NTF2-like_dom_sf"/>
</dbReference>
<reference evidence="1" key="1">
    <citation type="journal article" date="2020" name="Stud. Mycol.">
        <title>101 Dothideomycetes genomes: a test case for predicting lifestyles and emergence of pathogens.</title>
        <authorList>
            <person name="Haridas S."/>
            <person name="Albert R."/>
            <person name="Binder M."/>
            <person name="Bloem J."/>
            <person name="Labutti K."/>
            <person name="Salamov A."/>
            <person name="Andreopoulos B."/>
            <person name="Baker S."/>
            <person name="Barry K."/>
            <person name="Bills G."/>
            <person name="Bluhm B."/>
            <person name="Cannon C."/>
            <person name="Castanera R."/>
            <person name="Culley D."/>
            <person name="Daum C."/>
            <person name="Ezra D."/>
            <person name="Gonzalez J."/>
            <person name="Henrissat B."/>
            <person name="Kuo A."/>
            <person name="Liang C."/>
            <person name="Lipzen A."/>
            <person name="Lutzoni F."/>
            <person name="Magnuson J."/>
            <person name="Mondo S."/>
            <person name="Nolan M."/>
            <person name="Ohm R."/>
            <person name="Pangilinan J."/>
            <person name="Park H.-J."/>
            <person name="Ramirez L."/>
            <person name="Alfaro M."/>
            <person name="Sun H."/>
            <person name="Tritt A."/>
            <person name="Yoshinaga Y."/>
            <person name="Zwiers L.-H."/>
            <person name="Turgeon B."/>
            <person name="Goodwin S."/>
            <person name="Spatafora J."/>
            <person name="Crous P."/>
            <person name="Grigoriev I."/>
        </authorList>
    </citation>
    <scope>NUCLEOTIDE SEQUENCE</scope>
    <source>
        <strain evidence="1">CBS 269.34</strain>
    </source>
</reference>
<dbReference type="AlphaFoldDB" id="A0A6A6R240"/>
<evidence type="ECO:0000313" key="2">
    <source>
        <dbReference type="Proteomes" id="UP000799750"/>
    </source>
</evidence>
<gene>
    <name evidence="1" type="ORF">BU16DRAFT_525123</name>
</gene>
<evidence type="ECO:0008006" key="3">
    <source>
        <dbReference type="Google" id="ProtNLM"/>
    </source>
</evidence>